<organism evidence="2 3">
    <name type="scientific">Eiseniibacteriota bacterium</name>
    <dbReference type="NCBI Taxonomy" id="2212470"/>
    <lineage>
        <taxon>Bacteria</taxon>
        <taxon>Candidatus Eiseniibacteriota</taxon>
    </lineage>
</organism>
<evidence type="ECO:0000313" key="3">
    <source>
        <dbReference type="Proteomes" id="UP000547674"/>
    </source>
</evidence>
<feature type="signal peptide" evidence="1">
    <location>
        <begin position="1"/>
        <end position="23"/>
    </location>
</feature>
<dbReference type="InterPro" id="IPR013783">
    <property type="entry name" value="Ig-like_fold"/>
</dbReference>
<reference evidence="2 3" key="1">
    <citation type="submission" date="2020-03" db="EMBL/GenBank/DDBJ databases">
        <title>Metabolic flexibility allows generalist bacteria to become dominant in a frequently disturbed ecosystem.</title>
        <authorList>
            <person name="Chen Y.-J."/>
            <person name="Leung P.M."/>
            <person name="Bay S.K."/>
            <person name="Hugenholtz P."/>
            <person name="Kessler A.J."/>
            <person name="Shelley G."/>
            <person name="Waite D.W."/>
            <person name="Cook P.L."/>
            <person name="Greening C."/>
        </authorList>
    </citation>
    <scope>NUCLEOTIDE SEQUENCE [LARGE SCALE GENOMIC DNA]</scope>
    <source>
        <strain evidence="2">SS_bin_28</strain>
    </source>
</reference>
<evidence type="ECO:0000256" key="1">
    <source>
        <dbReference type="SAM" id="SignalP"/>
    </source>
</evidence>
<accession>A0A7Y2E957</accession>
<comment type="caution">
    <text evidence="2">The sequence shown here is derived from an EMBL/GenBank/DDBJ whole genome shotgun (WGS) entry which is preliminary data.</text>
</comment>
<dbReference type="InterPro" id="IPR011045">
    <property type="entry name" value="N2O_reductase_N"/>
</dbReference>
<proteinExistence type="predicted"/>
<protein>
    <recommendedName>
        <fullName evidence="4">SD-repeat containing protein B domain-containing protein</fullName>
    </recommendedName>
</protein>
<dbReference type="AlphaFoldDB" id="A0A7Y2E957"/>
<dbReference type="EMBL" id="JABDJR010000493">
    <property type="protein sequence ID" value="NNF07533.1"/>
    <property type="molecule type" value="Genomic_DNA"/>
</dbReference>
<sequence length="268" mass="28759">MSFARSACLLLLALFVLPSTLLAQDSDPHSEEACCGFTVEGYKFYDLDGNGIMDGGDYGLGGWTIIAMDSTGTVADSTVTDSTGYWSMNTPVWCGAQLQLAEVLVPGWTQSYPGGSGVHVDYLVGCFETHGPYNFGNTPPDCQDFQRTYTTDADFIEGTLDGVVTNSDQLELSPTGTTFKYAWIANASDGTISKVDTDTGNEVARYYTGPPDPDGFYNYLSPSRTAIDEDGNCWVANRTMNGVGSVTQILVDGGDDRNSNATIETSFD</sequence>
<feature type="chain" id="PRO_5031118747" description="SD-repeat containing protein B domain-containing protein" evidence="1">
    <location>
        <begin position="24"/>
        <end position="268"/>
    </location>
</feature>
<gene>
    <name evidence="2" type="ORF">HKN21_12295</name>
</gene>
<evidence type="ECO:0000313" key="2">
    <source>
        <dbReference type="EMBL" id="NNF07533.1"/>
    </source>
</evidence>
<keyword evidence="1" id="KW-0732">Signal</keyword>
<dbReference type="SUPFAM" id="SSF50974">
    <property type="entry name" value="Nitrous oxide reductase, N-terminal domain"/>
    <property type="match status" value="1"/>
</dbReference>
<dbReference type="SUPFAM" id="SSF117074">
    <property type="entry name" value="Hypothetical protein PA1324"/>
    <property type="match status" value="1"/>
</dbReference>
<feature type="non-terminal residue" evidence="2">
    <location>
        <position position="268"/>
    </location>
</feature>
<dbReference type="Proteomes" id="UP000547674">
    <property type="component" value="Unassembled WGS sequence"/>
</dbReference>
<name>A0A7Y2E957_UNCEI</name>
<evidence type="ECO:0008006" key="4">
    <source>
        <dbReference type="Google" id="ProtNLM"/>
    </source>
</evidence>
<dbReference type="Gene3D" id="2.60.40.10">
    <property type="entry name" value="Immunoglobulins"/>
    <property type="match status" value="1"/>
</dbReference>